<dbReference type="Pfam" id="PF00672">
    <property type="entry name" value="HAMP"/>
    <property type="match status" value="1"/>
</dbReference>
<dbReference type="InterPro" id="IPR003661">
    <property type="entry name" value="HisK_dim/P_dom"/>
</dbReference>
<keyword evidence="11 12" id="KW-0472">Membrane</keyword>
<dbReference type="GO" id="GO:0030295">
    <property type="term" value="F:protein kinase activator activity"/>
    <property type="evidence" value="ECO:0007669"/>
    <property type="project" value="TreeGrafter"/>
</dbReference>
<keyword evidence="4" id="KW-1003">Cell membrane</keyword>
<dbReference type="Gene3D" id="6.10.340.10">
    <property type="match status" value="1"/>
</dbReference>
<proteinExistence type="predicted"/>
<dbReference type="PROSITE" id="PS50109">
    <property type="entry name" value="HIS_KIN"/>
    <property type="match status" value="1"/>
</dbReference>
<dbReference type="GO" id="GO:0007234">
    <property type="term" value="P:osmosensory signaling via phosphorelay pathway"/>
    <property type="evidence" value="ECO:0007669"/>
    <property type="project" value="TreeGrafter"/>
</dbReference>
<protein>
    <recommendedName>
        <fullName evidence="3">histidine kinase</fullName>
        <ecNumber evidence="3">2.7.13.3</ecNumber>
    </recommendedName>
</protein>
<feature type="transmembrane region" description="Helical" evidence="12">
    <location>
        <begin position="163"/>
        <end position="185"/>
    </location>
</feature>
<dbReference type="OrthoDB" id="9813151at2"/>
<dbReference type="CDD" id="cd00082">
    <property type="entry name" value="HisKA"/>
    <property type="match status" value="1"/>
</dbReference>
<dbReference type="InterPro" id="IPR003594">
    <property type="entry name" value="HATPase_dom"/>
</dbReference>
<evidence type="ECO:0000256" key="4">
    <source>
        <dbReference type="ARBA" id="ARBA00022475"/>
    </source>
</evidence>
<evidence type="ECO:0000256" key="9">
    <source>
        <dbReference type="ARBA" id="ARBA00022840"/>
    </source>
</evidence>
<evidence type="ECO:0000313" key="15">
    <source>
        <dbReference type="EMBL" id="SDJ99845.1"/>
    </source>
</evidence>
<evidence type="ECO:0000256" key="12">
    <source>
        <dbReference type="SAM" id="Phobius"/>
    </source>
</evidence>
<feature type="domain" description="Histidine kinase" evidence="13">
    <location>
        <begin position="243"/>
        <end position="459"/>
    </location>
</feature>
<evidence type="ECO:0000256" key="8">
    <source>
        <dbReference type="ARBA" id="ARBA00022777"/>
    </source>
</evidence>
<dbReference type="SUPFAM" id="SSF47384">
    <property type="entry name" value="Homodimeric domain of signal transducing histidine kinase"/>
    <property type="match status" value="1"/>
</dbReference>
<keyword evidence="6" id="KW-0808">Transferase</keyword>
<dbReference type="EC" id="2.7.13.3" evidence="3"/>
<keyword evidence="9" id="KW-0067">ATP-binding</keyword>
<evidence type="ECO:0000259" key="14">
    <source>
        <dbReference type="PROSITE" id="PS50885"/>
    </source>
</evidence>
<evidence type="ECO:0000256" key="7">
    <source>
        <dbReference type="ARBA" id="ARBA00022741"/>
    </source>
</evidence>
<dbReference type="Gene3D" id="1.10.287.130">
    <property type="match status" value="1"/>
</dbReference>
<feature type="domain" description="HAMP" evidence="14">
    <location>
        <begin position="183"/>
        <end position="235"/>
    </location>
</feature>
<dbReference type="InterPro" id="IPR003660">
    <property type="entry name" value="HAMP_dom"/>
</dbReference>
<evidence type="ECO:0000256" key="10">
    <source>
        <dbReference type="ARBA" id="ARBA00023012"/>
    </source>
</evidence>
<dbReference type="SUPFAM" id="SSF55874">
    <property type="entry name" value="ATPase domain of HSP90 chaperone/DNA topoisomerase II/histidine kinase"/>
    <property type="match status" value="1"/>
</dbReference>
<dbReference type="PANTHER" id="PTHR42878">
    <property type="entry name" value="TWO-COMPONENT HISTIDINE KINASE"/>
    <property type="match status" value="1"/>
</dbReference>
<sequence length="462" mass="52614">MFNKLALKIGLLFFLVILIIEIILFYILYTNLVADRVEEVMGDLLARGNTHRDVLEENYTTTTLEHVAIMESESDFIVVITDENGEIIINSDPVEPEMITVIEHTDYGEIPQEGVILKSNWSEEKYVSTDSPLTFNETHSGHVFMFAESDSIERIIDHLSHKFWLVGLLTLLLTVITVFILSRVITQPVLRMKKATEQLSRGKHNVELYTHRKDELGDLATSITLLSQDLERLKNERNEFLGSISHELRTPLTYMKGYTDIISRKEISTTDRNRYIKIIQEETEHLADLIKNLFELAKIDHNEFAITKERVVFSTLIETVLARIRPALNEKKIELSLHCPDNLVVMADPERIQQVILNILDNAIKYTLEKGHITMEVIQNKNEILTTISDTGEGIPEEDIPFIFDRLYRSEKSRSRVSGGSGLGLTIAKEIVELHGGEIGVESTLGKGTVFVISLKKENVNE</sequence>
<dbReference type="FunFam" id="1.10.287.130:FF:000001">
    <property type="entry name" value="Two-component sensor histidine kinase"/>
    <property type="match status" value="1"/>
</dbReference>
<evidence type="ECO:0000259" key="13">
    <source>
        <dbReference type="PROSITE" id="PS50109"/>
    </source>
</evidence>
<dbReference type="GO" id="GO:0005886">
    <property type="term" value="C:plasma membrane"/>
    <property type="evidence" value="ECO:0007669"/>
    <property type="project" value="UniProtKB-SubCell"/>
</dbReference>
<dbReference type="PANTHER" id="PTHR42878:SF3">
    <property type="entry name" value="HISTIDINE PROTEIN KINASE SAES"/>
    <property type="match status" value="1"/>
</dbReference>
<evidence type="ECO:0000256" key="3">
    <source>
        <dbReference type="ARBA" id="ARBA00012438"/>
    </source>
</evidence>
<dbReference type="Pfam" id="PF00512">
    <property type="entry name" value="HisKA"/>
    <property type="match status" value="1"/>
</dbReference>
<dbReference type="Proteomes" id="UP000242700">
    <property type="component" value="Unassembled WGS sequence"/>
</dbReference>
<dbReference type="AlphaFoldDB" id="A0A1G8YC87"/>
<keyword evidence="5" id="KW-0597">Phosphoprotein</keyword>
<evidence type="ECO:0000256" key="6">
    <source>
        <dbReference type="ARBA" id="ARBA00022679"/>
    </source>
</evidence>
<dbReference type="Pfam" id="PF02518">
    <property type="entry name" value="HATPase_c"/>
    <property type="match status" value="1"/>
</dbReference>
<comment type="subcellular location">
    <subcellularLocation>
        <location evidence="2">Cell membrane</location>
        <topology evidence="2">Multi-pass membrane protein</topology>
    </subcellularLocation>
</comment>
<comment type="catalytic activity">
    <reaction evidence="1">
        <text>ATP + protein L-histidine = ADP + protein N-phospho-L-histidine.</text>
        <dbReference type="EC" id="2.7.13.3"/>
    </reaction>
</comment>
<dbReference type="CDD" id="cd00075">
    <property type="entry name" value="HATPase"/>
    <property type="match status" value="1"/>
</dbReference>
<dbReference type="STRING" id="586411.SAMN05216187_10451"/>
<dbReference type="GO" id="GO:0005524">
    <property type="term" value="F:ATP binding"/>
    <property type="evidence" value="ECO:0007669"/>
    <property type="project" value="UniProtKB-KW"/>
</dbReference>
<dbReference type="CDD" id="cd06225">
    <property type="entry name" value="HAMP"/>
    <property type="match status" value="1"/>
</dbReference>
<feature type="transmembrane region" description="Helical" evidence="12">
    <location>
        <begin position="6"/>
        <end position="29"/>
    </location>
</feature>
<dbReference type="GO" id="GO:0000155">
    <property type="term" value="F:phosphorelay sensor kinase activity"/>
    <property type="evidence" value="ECO:0007669"/>
    <property type="project" value="InterPro"/>
</dbReference>
<dbReference type="PRINTS" id="PR00344">
    <property type="entry name" value="BCTRLSENSOR"/>
</dbReference>
<dbReference type="InterPro" id="IPR050351">
    <property type="entry name" value="BphY/WalK/GraS-like"/>
</dbReference>
<name>A0A1G8YC87_9STAP</name>
<accession>A0A1G8YC87</accession>
<dbReference type="Gene3D" id="3.30.565.10">
    <property type="entry name" value="Histidine kinase-like ATPase, C-terminal domain"/>
    <property type="match status" value="1"/>
</dbReference>
<dbReference type="InterPro" id="IPR036097">
    <property type="entry name" value="HisK_dim/P_sf"/>
</dbReference>
<evidence type="ECO:0000256" key="11">
    <source>
        <dbReference type="ARBA" id="ARBA00023136"/>
    </source>
</evidence>
<gene>
    <name evidence="15" type="ORF">SAMN05216187_10451</name>
</gene>
<keyword evidence="7" id="KW-0547">Nucleotide-binding</keyword>
<dbReference type="SUPFAM" id="SSF158472">
    <property type="entry name" value="HAMP domain-like"/>
    <property type="match status" value="1"/>
</dbReference>
<evidence type="ECO:0000256" key="2">
    <source>
        <dbReference type="ARBA" id="ARBA00004651"/>
    </source>
</evidence>
<reference evidence="16" key="1">
    <citation type="submission" date="2016-10" db="EMBL/GenBank/DDBJ databases">
        <authorList>
            <person name="Varghese N."/>
            <person name="Submissions S."/>
        </authorList>
    </citation>
    <scope>NUCLEOTIDE SEQUENCE [LARGE SCALE GENOMIC DNA]</scope>
    <source>
        <strain evidence="16">CGMCC 1.8911</strain>
    </source>
</reference>
<keyword evidence="8" id="KW-0418">Kinase</keyword>
<keyword evidence="12" id="KW-0812">Transmembrane</keyword>
<dbReference type="SMART" id="SM00387">
    <property type="entry name" value="HATPase_c"/>
    <property type="match status" value="1"/>
</dbReference>
<keyword evidence="10" id="KW-0902">Two-component regulatory system</keyword>
<evidence type="ECO:0000313" key="16">
    <source>
        <dbReference type="Proteomes" id="UP000242700"/>
    </source>
</evidence>
<dbReference type="EMBL" id="FNFI01000004">
    <property type="protein sequence ID" value="SDJ99845.1"/>
    <property type="molecule type" value="Genomic_DNA"/>
</dbReference>
<dbReference type="InterPro" id="IPR036890">
    <property type="entry name" value="HATPase_C_sf"/>
</dbReference>
<dbReference type="PROSITE" id="PS50885">
    <property type="entry name" value="HAMP"/>
    <property type="match status" value="1"/>
</dbReference>
<dbReference type="SMART" id="SM00304">
    <property type="entry name" value="HAMP"/>
    <property type="match status" value="1"/>
</dbReference>
<organism evidence="15 16">
    <name type="scientific">Jeotgalicoccus aerolatus</name>
    <dbReference type="NCBI Taxonomy" id="709510"/>
    <lineage>
        <taxon>Bacteria</taxon>
        <taxon>Bacillati</taxon>
        <taxon>Bacillota</taxon>
        <taxon>Bacilli</taxon>
        <taxon>Bacillales</taxon>
        <taxon>Staphylococcaceae</taxon>
        <taxon>Jeotgalicoccus</taxon>
    </lineage>
</organism>
<dbReference type="InterPro" id="IPR004358">
    <property type="entry name" value="Sig_transdc_His_kin-like_C"/>
</dbReference>
<evidence type="ECO:0000256" key="1">
    <source>
        <dbReference type="ARBA" id="ARBA00000085"/>
    </source>
</evidence>
<dbReference type="RefSeq" id="WP_092596221.1">
    <property type="nucleotide sequence ID" value="NZ_FNFI01000004.1"/>
</dbReference>
<dbReference type="FunFam" id="3.30.565.10:FF:000006">
    <property type="entry name" value="Sensor histidine kinase WalK"/>
    <property type="match status" value="1"/>
</dbReference>
<evidence type="ECO:0000256" key="5">
    <source>
        <dbReference type="ARBA" id="ARBA00022553"/>
    </source>
</evidence>
<dbReference type="SMART" id="SM00388">
    <property type="entry name" value="HisKA"/>
    <property type="match status" value="1"/>
</dbReference>
<dbReference type="GO" id="GO:0000156">
    <property type="term" value="F:phosphorelay response regulator activity"/>
    <property type="evidence" value="ECO:0007669"/>
    <property type="project" value="TreeGrafter"/>
</dbReference>
<keyword evidence="12" id="KW-1133">Transmembrane helix</keyword>
<dbReference type="InterPro" id="IPR005467">
    <property type="entry name" value="His_kinase_dom"/>
</dbReference>